<dbReference type="OrthoDB" id="10251381at2759"/>
<dbReference type="PANTHER" id="PTHR44324">
    <property type="entry name" value="WD40 REPEAT DOMAIN 95"/>
    <property type="match status" value="1"/>
</dbReference>
<dbReference type="InterPro" id="IPR018247">
    <property type="entry name" value="EF_Hand_1_Ca_BS"/>
</dbReference>
<dbReference type="PRINTS" id="PR00320">
    <property type="entry name" value="GPROTEINBRPT"/>
</dbReference>
<organism evidence="7 8">
    <name type="scientific">Rhizoclosmatium globosum</name>
    <dbReference type="NCBI Taxonomy" id="329046"/>
    <lineage>
        <taxon>Eukaryota</taxon>
        <taxon>Fungi</taxon>
        <taxon>Fungi incertae sedis</taxon>
        <taxon>Chytridiomycota</taxon>
        <taxon>Chytridiomycota incertae sedis</taxon>
        <taxon>Chytridiomycetes</taxon>
        <taxon>Chytridiales</taxon>
        <taxon>Chytriomycetaceae</taxon>
        <taxon>Rhizoclosmatium</taxon>
    </lineage>
</organism>
<feature type="repeat" description="WD" evidence="4">
    <location>
        <begin position="448"/>
        <end position="489"/>
    </location>
</feature>
<dbReference type="PROSITE" id="PS50082">
    <property type="entry name" value="WD_REPEATS_2"/>
    <property type="match status" value="5"/>
</dbReference>
<evidence type="ECO:0000256" key="2">
    <source>
        <dbReference type="ARBA" id="ARBA00022737"/>
    </source>
</evidence>
<dbReference type="InterPro" id="IPR015943">
    <property type="entry name" value="WD40/YVTN_repeat-like_dom_sf"/>
</dbReference>
<dbReference type="InterPro" id="IPR002048">
    <property type="entry name" value="EF_hand_dom"/>
</dbReference>
<dbReference type="InterPro" id="IPR001680">
    <property type="entry name" value="WD40_rpt"/>
</dbReference>
<proteinExistence type="predicted"/>
<keyword evidence="3" id="KW-0106">Calcium</keyword>
<accession>A0A1Y2C7C5</accession>
<feature type="domain" description="EF-hand" evidence="6">
    <location>
        <begin position="144"/>
        <end position="179"/>
    </location>
</feature>
<keyword evidence="8" id="KW-1185">Reference proteome</keyword>
<dbReference type="SMART" id="SM00320">
    <property type="entry name" value="WD40"/>
    <property type="match status" value="12"/>
</dbReference>
<dbReference type="PROSITE" id="PS00018">
    <property type="entry name" value="EF_HAND_1"/>
    <property type="match status" value="1"/>
</dbReference>
<dbReference type="PROSITE" id="PS50222">
    <property type="entry name" value="EF_HAND_2"/>
    <property type="match status" value="1"/>
</dbReference>
<dbReference type="SUPFAM" id="SSF50978">
    <property type="entry name" value="WD40 repeat-like"/>
    <property type="match status" value="2"/>
</dbReference>
<dbReference type="InterPro" id="IPR036322">
    <property type="entry name" value="WD40_repeat_dom_sf"/>
</dbReference>
<dbReference type="PROSITE" id="PS00678">
    <property type="entry name" value="WD_REPEATS_1"/>
    <property type="match status" value="4"/>
</dbReference>
<dbReference type="EMBL" id="MCGO01000027">
    <property type="protein sequence ID" value="ORY42797.1"/>
    <property type="molecule type" value="Genomic_DNA"/>
</dbReference>
<dbReference type="PROSITE" id="PS50294">
    <property type="entry name" value="WD_REPEATS_REGION"/>
    <property type="match status" value="4"/>
</dbReference>
<dbReference type="AlphaFoldDB" id="A0A1Y2C7C5"/>
<dbReference type="Gene3D" id="2.130.10.10">
    <property type="entry name" value="YVTN repeat-like/Quinoprotein amine dehydrogenase"/>
    <property type="match status" value="3"/>
</dbReference>
<dbReference type="InterPro" id="IPR020472">
    <property type="entry name" value="WD40_PAC1"/>
</dbReference>
<feature type="repeat" description="WD" evidence="4">
    <location>
        <begin position="839"/>
        <end position="870"/>
    </location>
</feature>
<dbReference type="Pfam" id="PF00400">
    <property type="entry name" value="WD40"/>
    <property type="match status" value="6"/>
</dbReference>
<sequence>MLPQIHKQSIVMMGSPSTEEALRQASSSSADRSNSNGPGIAGNNLSTFSAGGGGGGVGGSVTLVDPATATAIGASSRALPQVVDKKKAGGRTANFNSDVQQYMNIQHFEQLMQTFHAHKNEDGSSGFDIDKFREVFGKVLGGNLSYDQMTMLFMKIDANSDGTVDWDEFSTYMMAGSMGETEHLINVIDEKIRKMINGPHKDMIKRIDFVPKERKYVTVSREGIVGIYGLNLKLQKTVDTKKFFPNMSWVADALFMHDHAKLVIITDDRQLCIFDILSIKPRLIACIAQLENNPLCLAYAPQYDDSGDLILFGDDGGYVNVLQITRKFLFENVSDNDNLEQLTPAKLQKKDSLKKNSLSYYRRKIHNDWVLKVHYYQEMNGFVSCASENTKSLVIGDLERKTVRYIHVPKGIKCFDVCRRPSFLVTGGRDKIIRLWNPYVLSKPAGSLHGHNTAITSLIVNHEESQLISLSEDKVIKIWNIRNLNCIQTLMDKVPHRPENIISGIFFDSTNRQLLTGSNKLETWPLYKNLRHTIARSHDAGIVSAMFNENFHQVVSGCQNGTVSIWDLASGDKIFQFHNAHGKLEITAMCFDTSGRRLVTGSRDGIVKMWNFNNGMILRKMMKPNTLEATDVIFVEMGSNHYIIAVGWDRKITIFVDDPDHFETHPVRILNGSGWGAHKGHEDDISSVAFCPPNMLATSSVDGVIVVWNLESGYIKLTLREPFLDLRSKEEKVVEKVLFLQNPEKMTSRWHKIPLISCHADGYLRFWDIYEGCMVYEMNCQITEDEGLGAMALNPDNTLLMLGGSRGHIRIFDLKAFTLDNNKREAKDYECQVVMKTFWRAHIQSISSVNYVNAHDVILTSSKDGTVRVWTSDGTHIGIFGQDVPWIIDDPSTYMPLPVDVKKESAAEKQHNQLITSHRELLKKDVIETWKHGISIELQDDDSAVEKVDLSKKIKDMRQKAIQVHIIKKWREQVQRRKEAEHWTIEPELVRVKNQRRFFTFDAALKPPKSLQRTSLKVKHDAVFHMLTCHSLEEIPAFAIPGPKQGGGRKKPNL</sequence>
<feature type="repeat" description="WD" evidence="4">
    <location>
        <begin position="535"/>
        <end position="576"/>
    </location>
</feature>
<evidence type="ECO:0000256" key="1">
    <source>
        <dbReference type="ARBA" id="ARBA00022574"/>
    </source>
</evidence>
<dbReference type="SUPFAM" id="SSF47473">
    <property type="entry name" value="EF-hand"/>
    <property type="match status" value="1"/>
</dbReference>
<feature type="repeat" description="WD" evidence="4">
    <location>
        <begin position="586"/>
        <end position="620"/>
    </location>
</feature>
<comment type="caution">
    <text evidence="7">The sequence shown here is derived from an EMBL/GenBank/DDBJ whole genome shotgun (WGS) entry which is preliminary data.</text>
</comment>
<evidence type="ECO:0000256" key="5">
    <source>
        <dbReference type="SAM" id="MobiDB-lite"/>
    </source>
</evidence>
<dbReference type="PANTHER" id="PTHR44324:SF4">
    <property type="entry name" value="WD40 REPEAT DOMAIN 95"/>
    <property type="match status" value="1"/>
</dbReference>
<evidence type="ECO:0000259" key="6">
    <source>
        <dbReference type="PROSITE" id="PS50222"/>
    </source>
</evidence>
<evidence type="ECO:0000256" key="3">
    <source>
        <dbReference type="ARBA" id="ARBA00022837"/>
    </source>
</evidence>
<evidence type="ECO:0000313" key="7">
    <source>
        <dbReference type="EMBL" id="ORY42797.1"/>
    </source>
</evidence>
<gene>
    <name evidence="7" type="ORF">BCR33DRAFT_851438</name>
</gene>
<dbReference type="GO" id="GO:0005509">
    <property type="term" value="F:calcium ion binding"/>
    <property type="evidence" value="ECO:0007669"/>
    <property type="project" value="InterPro"/>
</dbReference>
<evidence type="ECO:0000256" key="4">
    <source>
        <dbReference type="PROSITE-ProRule" id="PRU00221"/>
    </source>
</evidence>
<dbReference type="Proteomes" id="UP000193642">
    <property type="component" value="Unassembled WGS sequence"/>
</dbReference>
<feature type="repeat" description="WD" evidence="4">
    <location>
        <begin position="678"/>
        <end position="718"/>
    </location>
</feature>
<dbReference type="InterPro" id="IPR019775">
    <property type="entry name" value="WD40_repeat_CS"/>
</dbReference>
<dbReference type="InterPro" id="IPR011992">
    <property type="entry name" value="EF-hand-dom_pair"/>
</dbReference>
<keyword evidence="1 4" id="KW-0853">WD repeat</keyword>
<protein>
    <submittedName>
        <fullName evidence="7">WD40 repeat-like protein</fullName>
    </submittedName>
</protein>
<feature type="compositionally biased region" description="Low complexity" evidence="5">
    <location>
        <begin position="25"/>
        <end position="36"/>
    </location>
</feature>
<dbReference type="Gene3D" id="1.10.238.10">
    <property type="entry name" value="EF-hand"/>
    <property type="match status" value="1"/>
</dbReference>
<evidence type="ECO:0000313" key="8">
    <source>
        <dbReference type="Proteomes" id="UP000193642"/>
    </source>
</evidence>
<name>A0A1Y2C7C5_9FUNG</name>
<dbReference type="InterPro" id="IPR051242">
    <property type="entry name" value="WD-EF-hand_domain"/>
</dbReference>
<reference evidence="7 8" key="1">
    <citation type="submission" date="2016-07" db="EMBL/GenBank/DDBJ databases">
        <title>Pervasive Adenine N6-methylation of Active Genes in Fungi.</title>
        <authorList>
            <consortium name="DOE Joint Genome Institute"/>
            <person name="Mondo S.J."/>
            <person name="Dannebaum R.O."/>
            <person name="Kuo R.C."/>
            <person name="Labutti K."/>
            <person name="Haridas S."/>
            <person name="Kuo A."/>
            <person name="Salamov A."/>
            <person name="Ahrendt S.R."/>
            <person name="Lipzen A."/>
            <person name="Sullivan W."/>
            <person name="Andreopoulos W.B."/>
            <person name="Clum A."/>
            <person name="Lindquist E."/>
            <person name="Daum C."/>
            <person name="Ramamoorthy G.K."/>
            <person name="Gryganskyi A."/>
            <person name="Culley D."/>
            <person name="Magnuson J.K."/>
            <person name="James T.Y."/>
            <person name="O'Malley M.A."/>
            <person name="Stajich J.E."/>
            <person name="Spatafora J.W."/>
            <person name="Visel A."/>
            <person name="Grigoriev I.V."/>
        </authorList>
    </citation>
    <scope>NUCLEOTIDE SEQUENCE [LARGE SCALE GENOMIC DNA]</scope>
    <source>
        <strain evidence="7 8">JEL800</strain>
    </source>
</reference>
<feature type="region of interest" description="Disordered" evidence="5">
    <location>
        <begin position="1"/>
        <end position="42"/>
    </location>
</feature>
<dbReference type="STRING" id="329046.A0A1Y2C7C5"/>
<keyword evidence="2" id="KW-0677">Repeat</keyword>